<accession>A0A8S5QZ82</accession>
<keyword evidence="1" id="KW-0812">Transmembrane</keyword>
<reference evidence="2" key="1">
    <citation type="journal article" date="2021" name="Proc. Natl. Acad. Sci. U.S.A.">
        <title>A Catalog of Tens of Thousands of Viruses from Human Metagenomes Reveals Hidden Associations with Chronic Diseases.</title>
        <authorList>
            <person name="Tisza M.J."/>
            <person name="Buck C.B."/>
        </authorList>
    </citation>
    <scope>NUCLEOTIDE SEQUENCE</scope>
    <source>
        <strain evidence="2">CtOow3</strain>
    </source>
</reference>
<keyword evidence="1" id="KW-1133">Transmembrane helix</keyword>
<name>A0A8S5QZ82_9CAUD</name>
<dbReference type="EMBL" id="BK015773">
    <property type="protein sequence ID" value="DAE24408.1"/>
    <property type="molecule type" value="Genomic_DNA"/>
</dbReference>
<evidence type="ECO:0000256" key="1">
    <source>
        <dbReference type="SAM" id="Phobius"/>
    </source>
</evidence>
<sequence>MALIKCYYVSISKRLIDSYIFLPKGITPFMAMKGSIISLILKW</sequence>
<protein>
    <submittedName>
        <fullName evidence="2">Uncharacterized protein</fullName>
    </submittedName>
</protein>
<proteinExistence type="predicted"/>
<keyword evidence="1" id="KW-0472">Membrane</keyword>
<organism evidence="2">
    <name type="scientific">Siphoviridae sp. ctOow3</name>
    <dbReference type="NCBI Taxonomy" id="2826315"/>
    <lineage>
        <taxon>Viruses</taxon>
        <taxon>Duplodnaviria</taxon>
        <taxon>Heunggongvirae</taxon>
        <taxon>Uroviricota</taxon>
        <taxon>Caudoviricetes</taxon>
    </lineage>
</organism>
<feature type="transmembrane region" description="Helical" evidence="1">
    <location>
        <begin position="21"/>
        <end position="41"/>
    </location>
</feature>
<evidence type="ECO:0000313" key="2">
    <source>
        <dbReference type="EMBL" id="DAE24408.1"/>
    </source>
</evidence>